<dbReference type="InterPro" id="IPR006037">
    <property type="entry name" value="RCK_C"/>
</dbReference>
<dbReference type="Pfam" id="PF00999">
    <property type="entry name" value="Na_H_Exchanger"/>
    <property type="match status" value="1"/>
</dbReference>
<organism evidence="12 13">
    <name type="scientific">Thioalkalivibrio halophilus</name>
    <dbReference type="NCBI Taxonomy" id="252474"/>
    <lineage>
        <taxon>Bacteria</taxon>
        <taxon>Pseudomonadati</taxon>
        <taxon>Pseudomonadota</taxon>
        <taxon>Gammaproteobacteria</taxon>
        <taxon>Chromatiales</taxon>
        <taxon>Ectothiorhodospiraceae</taxon>
        <taxon>Thioalkalivibrio</taxon>
    </lineage>
</organism>
<dbReference type="SMART" id="SM01091">
    <property type="entry name" value="CorC_HlyC"/>
    <property type="match status" value="1"/>
</dbReference>
<evidence type="ECO:0000256" key="10">
    <source>
        <dbReference type="SAM" id="Phobius"/>
    </source>
</evidence>
<feature type="transmembrane region" description="Helical" evidence="10">
    <location>
        <begin position="38"/>
        <end position="58"/>
    </location>
</feature>
<dbReference type="Gene3D" id="3.30.70.1450">
    <property type="entry name" value="Regulator of K+ conductance, C-terminal domain"/>
    <property type="match status" value="1"/>
</dbReference>
<dbReference type="Gene3D" id="3.30.465.10">
    <property type="match status" value="1"/>
</dbReference>
<dbReference type="InterPro" id="IPR005170">
    <property type="entry name" value="Transptr-assoc_dom"/>
</dbReference>
<name>A0A1V2ZUZ6_9GAMM</name>
<dbReference type="GO" id="GO:1902600">
    <property type="term" value="P:proton transmembrane transport"/>
    <property type="evidence" value="ECO:0007669"/>
    <property type="project" value="InterPro"/>
</dbReference>
<dbReference type="RefSeq" id="WP_077244914.1">
    <property type="nucleotide sequence ID" value="NZ_MUZR01000071.1"/>
</dbReference>
<evidence type="ECO:0000256" key="8">
    <source>
        <dbReference type="ARBA" id="ARBA00023065"/>
    </source>
</evidence>
<evidence type="ECO:0000313" key="13">
    <source>
        <dbReference type="Proteomes" id="UP000189177"/>
    </source>
</evidence>
<dbReference type="GO" id="GO:0005886">
    <property type="term" value="C:plasma membrane"/>
    <property type="evidence" value="ECO:0007669"/>
    <property type="project" value="UniProtKB-SubCell"/>
</dbReference>
<dbReference type="GO" id="GO:0050660">
    <property type="term" value="F:flavin adenine dinucleotide binding"/>
    <property type="evidence" value="ECO:0007669"/>
    <property type="project" value="InterPro"/>
</dbReference>
<keyword evidence="7 10" id="KW-1133">Transmembrane helix</keyword>
<evidence type="ECO:0000256" key="7">
    <source>
        <dbReference type="ARBA" id="ARBA00022989"/>
    </source>
</evidence>
<dbReference type="AlphaFoldDB" id="A0A1V2ZUZ6"/>
<sequence length="343" mass="37504">AIFGLTGMVGGSGFLAVYLAGLLLGNRPLEASQNIKRFHDGIAALAQIGMFLMLGMIVTPSELPPVALDAGLVALVLILLARPLAVALCLYPFRFPWREQLFIAWVGLRGAVPIILALFPLLAGLELAEYFFHVVFFVVLISLMVQGWTVASSARWLGLELPPTTARVQRTELDIPGQQEMELVGYRLAETTPVVREAWSGFRLPGSARVVAHLREGQLLETLELLDLQAGDHLYIMVAPADLPDLDRLFVPQEEVPERLTERSVFGEFALNGDALLGAVGMTYGAPVPSERQGETLEAFLRAELQTEPVVGDYVDLGPTRLVVREMDGARITRVGLKLLKKD</sequence>
<dbReference type="NCBIfam" id="NF003715">
    <property type="entry name" value="PRK05326.1-2"/>
    <property type="match status" value="1"/>
</dbReference>
<keyword evidence="3" id="KW-0050">Antiport</keyword>
<dbReference type="Proteomes" id="UP000189177">
    <property type="component" value="Unassembled WGS sequence"/>
</dbReference>
<evidence type="ECO:0000256" key="2">
    <source>
        <dbReference type="ARBA" id="ARBA00022448"/>
    </source>
</evidence>
<evidence type="ECO:0000256" key="1">
    <source>
        <dbReference type="ARBA" id="ARBA00004651"/>
    </source>
</evidence>
<dbReference type="GO" id="GO:0015297">
    <property type="term" value="F:antiporter activity"/>
    <property type="evidence" value="ECO:0007669"/>
    <property type="project" value="UniProtKB-KW"/>
</dbReference>
<protein>
    <submittedName>
        <fullName evidence="12">K+/H+ antiporter</fullName>
    </submittedName>
</protein>
<dbReference type="OrthoDB" id="9810759at2"/>
<feature type="non-terminal residue" evidence="12">
    <location>
        <position position="1"/>
    </location>
</feature>
<evidence type="ECO:0000256" key="5">
    <source>
        <dbReference type="ARBA" id="ARBA00022692"/>
    </source>
</evidence>
<keyword evidence="4" id="KW-0997">Cell inner membrane</keyword>
<dbReference type="PANTHER" id="PTHR32507:SF7">
    <property type="entry name" value="K(+)_H(+) ANTIPORTER NHAP2"/>
    <property type="match status" value="1"/>
</dbReference>
<feature type="transmembrane region" description="Helical" evidence="10">
    <location>
        <begin position="130"/>
        <end position="151"/>
    </location>
</feature>
<gene>
    <name evidence="12" type="ORF">B1A74_13355</name>
</gene>
<dbReference type="Pfam" id="PF03471">
    <property type="entry name" value="CorC_HlyC"/>
    <property type="match status" value="1"/>
</dbReference>
<dbReference type="EMBL" id="MUZR01000071">
    <property type="protein sequence ID" value="OOC08957.1"/>
    <property type="molecule type" value="Genomic_DNA"/>
</dbReference>
<keyword evidence="2" id="KW-0813">Transport</keyword>
<evidence type="ECO:0000313" key="12">
    <source>
        <dbReference type="EMBL" id="OOC08957.1"/>
    </source>
</evidence>
<dbReference type="InterPro" id="IPR006153">
    <property type="entry name" value="Cation/H_exchanger_TM"/>
</dbReference>
<keyword evidence="9 10" id="KW-0472">Membrane</keyword>
<reference evidence="12 13" key="1">
    <citation type="submission" date="2017-02" db="EMBL/GenBank/DDBJ databases">
        <title>Genomic diversity within the haloalkaliphilic genus Thioalkalivibrio.</title>
        <authorList>
            <person name="Ahn A.-C."/>
            <person name="Meier-Kolthoff J."/>
            <person name="Overmars L."/>
            <person name="Richter M."/>
            <person name="Woyke T."/>
            <person name="Sorokin D.Y."/>
            <person name="Muyzer G."/>
        </authorList>
    </citation>
    <scope>NUCLEOTIDE SEQUENCE [LARGE SCALE GENOMIC DNA]</scope>
    <source>
        <strain evidence="12 13">HL17</strain>
    </source>
</reference>
<dbReference type="GO" id="GO:0008324">
    <property type="term" value="F:monoatomic cation transmembrane transporter activity"/>
    <property type="evidence" value="ECO:0007669"/>
    <property type="project" value="InterPro"/>
</dbReference>
<evidence type="ECO:0000256" key="3">
    <source>
        <dbReference type="ARBA" id="ARBA00022449"/>
    </source>
</evidence>
<evidence type="ECO:0000256" key="9">
    <source>
        <dbReference type="ARBA" id="ARBA00023136"/>
    </source>
</evidence>
<keyword evidence="6" id="KW-0630">Potassium</keyword>
<comment type="subcellular location">
    <subcellularLocation>
        <location evidence="1">Cell membrane</location>
        <topology evidence="1">Multi-pass membrane protein</topology>
    </subcellularLocation>
</comment>
<dbReference type="STRING" id="252474.B1A74_13355"/>
<proteinExistence type="predicted"/>
<keyword evidence="8" id="KW-0406">Ion transport</keyword>
<evidence type="ECO:0000259" key="11">
    <source>
        <dbReference type="PROSITE" id="PS51202"/>
    </source>
</evidence>
<dbReference type="PROSITE" id="PS51202">
    <property type="entry name" value="RCK_C"/>
    <property type="match status" value="1"/>
</dbReference>
<feature type="transmembrane region" description="Helical" evidence="10">
    <location>
        <begin position="70"/>
        <end position="90"/>
    </location>
</feature>
<comment type="caution">
    <text evidence="12">The sequence shown here is derived from an EMBL/GenBank/DDBJ whole genome shotgun (WGS) entry which is preliminary data.</text>
</comment>
<dbReference type="InterPro" id="IPR016169">
    <property type="entry name" value="FAD-bd_PCMH_sub2"/>
</dbReference>
<keyword evidence="13" id="KW-1185">Reference proteome</keyword>
<dbReference type="PANTHER" id="PTHR32507">
    <property type="entry name" value="NA(+)/H(+) ANTIPORTER 1"/>
    <property type="match status" value="1"/>
</dbReference>
<keyword evidence="5 10" id="KW-0812">Transmembrane</keyword>
<keyword evidence="4" id="KW-1003">Cell membrane</keyword>
<dbReference type="GO" id="GO:0006813">
    <property type="term" value="P:potassium ion transport"/>
    <property type="evidence" value="ECO:0007669"/>
    <property type="project" value="InterPro"/>
</dbReference>
<evidence type="ECO:0000256" key="4">
    <source>
        <dbReference type="ARBA" id="ARBA00022519"/>
    </source>
</evidence>
<dbReference type="InterPro" id="IPR036721">
    <property type="entry name" value="RCK_C_sf"/>
</dbReference>
<accession>A0A1V2ZUZ6</accession>
<dbReference type="SUPFAM" id="SSF56176">
    <property type="entry name" value="FAD-binding/transporter-associated domain-like"/>
    <property type="match status" value="1"/>
</dbReference>
<dbReference type="InterPro" id="IPR036318">
    <property type="entry name" value="FAD-bd_PCMH-like_sf"/>
</dbReference>
<evidence type="ECO:0000256" key="6">
    <source>
        <dbReference type="ARBA" id="ARBA00022958"/>
    </source>
</evidence>
<feature type="transmembrane region" description="Helical" evidence="10">
    <location>
        <begin position="102"/>
        <end position="124"/>
    </location>
</feature>
<feature type="transmembrane region" description="Helical" evidence="10">
    <location>
        <begin position="6"/>
        <end position="26"/>
    </location>
</feature>
<feature type="domain" description="RCK C-terminal" evidence="11">
    <location>
        <begin position="170"/>
        <end position="252"/>
    </location>
</feature>